<reference evidence="8 9" key="1">
    <citation type="submission" date="2016-09" db="EMBL/GenBank/DDBJ databases">
        <title>Extensive genetic diversity and differential bi-allelic expression allows diatom success in the polar Southern Ocean.</title>
        <authorList>
            <consortium name="DOE Joint Genome Institute"/>
            <person name="Mock T."/>
            <person name="Otillar R.P."/>
            <person name="Strauss J."/>
            <person name="Dupont C."/>
            <person name="Frickenhaus S."/>
            <person name="Maumus F."/>
            <person name="Mcmullan M."/>
            <person name="Sanges R."/>
            <person name="Schmutz J."/>
            <person name="Toseland A."/>
            <person name="Valas R."/>
            <person name="Veluchamy A."/>
            <person name="Ward B.J."/>
            <person name="Allen A."/>
            <person name="Barry K."/>
            <person name="Falciatore A."/>
            <person name="Ferrante M."/>
            <person name="Fortunato A.E."/>
            <person name="Gloeckner G."/>
            <person name="Gruber A."/>
            <person name="Hipkin R."/>
            <person name="Janech M."/>
            <person name="Kroth P."/>
            <person name="Leese F."/>
            <person name="Lindquist E."/>
            <person name="Lyon B.R."/>
            <person name="Martin J."/>
            <person name="Mayer C."/>
            <person name="Parker M."/>
            <person name="Quesneville H."/>
            <person name="Raymond J."/>
            <person name="Uhlig C."/>
            <person name="Valentin K.U."/>
            <person name="Worden A.Z."/>
            <person name="Armbrust E.V."/>
            <person name="Bowler C."/>
            <person name="Green B."/>
            <person name="Moulton V."/>
            <person name="Van Oosterhout C."/>
            <person name="Grigoriev I."/>
        </authorList>
    </citation>
    <scope>NUCLEOTIDE SEQUENCE [LARGE SCALE GENOMIC DNA]</scope>
    <source>
        <strain evidence="8 9">CCMP1102</strain>
    </source>
</reference>
<evidence type="ECO:0000313" key="9">
    <source>
        <dbReference type="Proteomes" id="UP000095751"/>
    </source>
</evidence>
<dbReference type="GO" id="GO:0016567">
    <property type="term" value="P:protein ubiquitination"/>
    <property type="evidence" value="ECO:0007669"/>
    <property type="project" value="InterPro"/>
</dbReference>
<evidence type="ECO:0000313" key="8">
    <source>
        <dbReference type="EMBL" id="OEU21943.1"/>
    </source>
</evidence>
<dbReference type="CDD" id="cd20336">
    <property type="entry name" value="Rcat_RBR"/>
    <property type="match status" value="1"/>
</dbReference>
<evidence type="ECO:0000256" key="2">
    <source>
        <dbReference type="ARBA" id="ARBA00022723"/>
    </source>
</evidence>
<evidence type="ECO:0000256" key="5">
    <source>
        <dbReference type="ARBA" id="ARBA00022786"/>
    </source>
</evidence>
<dbReference type="AlphaFoldDB" id="A0A1E7FVV0"/>
<keyword evidence="3" id="KW-0677">Repeat</keyword>
<dbReference type="PROSITE" id="PS51873">
    <property type="entry name" value="TRIAD"/>
    <property type="match status" value="1"/>
</dbReference>
<dbReference type="GO" id="GO:0004842">
    <property type="term" value="F:ubiquitin-protein transferase activity"/>
    <property type="evidence" value="ECO:0007669"/>
    <property type="project" value="InterPro"/>
</dbReference>
<dbReference type="KEGG" id="fcy:FRACYDRAFT_165233"/>
<protein>
    <recommendedName>
        <fullName evidence="7">RING-type domain-containing protein</fullName>
    </recommendedName>
</protein>
<dbReference type="EMBL" id="KV784353">
    <property type="protein sequence ID" value="OEU21943.1"/>
    <property type="molecule type" value="Genomic_DNA"/>
</dbReference>
<dbReference type="Gene3D" id="1.20.120.1750">
    <property type="match status" value="1"/>
</dbReference>
<evidence type="ECO:0000256" key="3">
    <source>
        <dbReference type="ARBA" id="ARBA00022737"/>
    </source>
</evidence>
<dbReference type="OrthoDB" id="10009520at2759"/>
<evidence type="ECO:0000256" key="4">
    <source>
        <dbReference type="ARBA" id="ARBA00022771"/>
    </source>
</evidence>
<feature type="non-terminal residue" evidence="8">
    <location>
        <position position="75"/>
    </location>
</feature>
<dbReference type="InterPro" id="IPR044066">
    <property type="entry name" value="TRIAD_supradom"/>
</dbReference>
<accession>A0A1E7FVV0</accession>
<gene>
    <name evidence="8" type="ORF">FRACYDRAFT_165233</name>
</gene>
<keyword evidence="9" id="KW-1185">Reference proteome</keyword>
<dbReference type="InParanoid" id="A0A1E7FVV0"/>
<keyword evidence="4" id="KW-0863">Zinc-finger</keyword>
<dbReference type="InterPro" id="IPR031127">
    <property type="entry name" value="E3_UB_ligase_RBR"/>
</dbReference>
<feature type="domain" description="RING-type" evidence="7">
    <location>
        <begin position="1"/>
        <end position="75"/>
    </location>
</feature>
<keyword evidence="1" id="KW-0808">Transferase</keyword>
<organism evidence="8 9">
    <name type="scientific">Fragilariopsis cylindrus CCMP1102</name>
    <dbReference type="NCBI Taxonomy" id="635003"/>
    <lineage>
        <taxon>Eukaryota</taxon>
        <taxon>Sar</taxon>
        <taxon>Stramenopiles</taxon>
        <taxon>Ochrophyta</taxon>
        <taxon>Bacillariophyta</taxon>
        <taxon>Bacillariophyceae</taxon>
        <taxon>Bacillariophycidae</taxon>
        <taxon>Bacillariales</taxon>
        <taxon>Bacillariaceae</taxon>
        <taxon>Fragilariopsis</taxon>
    </lineage>
</organism>
<sequence>SCGTFVCIVCKTGSHPGITCRQNQGVQPGSDDMLLELSREQGWKQCPKCSVLIELRSGCNHMTCTNCSHEFCYRC</sequence>
<keyword evidence="6" id="KW-0862">Zinc</keyword>
<dbReference type="PANTHER" id="PTHR11685">
    <property type="entry name" value="RBR FAMILY RING FINGER AND IBR DOMAIN-CONTAINING"/>
    <property type="match status" value="1"/>
</dbReference>
<evidence type="ECO:0000259" key="7">
    <source>
        <dbReference type="PROSITE" id="PS51873"/>
    </source>
</evidence>
<dbReference type="SUPFAM" id="SSF57850">
    <property type="entry name" value="RING/U-box"/>
    <property type="match status" value="1"/>
</dbReference>
<keyword evidence="5" id="KW-0833">Ubl conjugation pathway</keyword>
<dbReference type="Pfam" id="PF22191">
    <property type="entry name" value="IBR_1"/>
    <property type="match status" value="1"/>
</dbReference>
<dbReference type="GO" id="GO:0008270">
    <property type="term" value="F:zinc ion binding"/>
    <property type="evidence" value="ECO:0007669"/>
    <property type="project" value="UniProtKB-KW"/>
</dbReference>
<keyword evidence="2" id="KW-0479">Metal-binding</keyword>
<name>A0A1E7FVV0_9STRA</name>
<proteinExistence type="predicted"/>
<feature type="non-terminal residue" evidence="8">
    <location>
        <position position="1"/>
    </location>
</feature>
<evidence type="ECO:0000256" key="6">
    <source>
        <dbReference type="ARBA" id="ARBA00022833"/>
    </source>
</evidence>
<dbReference type="Proteomes" id="UP000095751">
    <property type="component" value="Unassembled WGS sequence"/>
</dbReference>
<evidence type="ECO:0000256" key="1">
    <source>
        <dbReference type="ARBA" id="ARBA00022679"/>
    </source>
</evidence>